<dbReference type="InterPro" id="IPR027417">
    <property type="entry name" value="P-loop_NTPase"/>
</dbReference>
<dbReference type="Proteomes" id="UP000054558">
    <property type="component" value="Unassembled WGS sequence"/>
</dbReference>
<reference evidence="2 3" key="1">
    <citation type="journal article" date="2014" name="Nat. Commun.">
        <title>Klebsormidium flaccidum genome reveals primary factors for plant terrestrial adaptation.</title>
        <authorList>
            <person name="Hori K."/>
            <person name="Maruyama F."/>
            <person name="Fujisawa T."/>
            <person name="Togashi T."/>
            <person name="Yamamoto N."/>
            <person name="Seo M."/>
            <person name="Sato S."/>
            <person name="Yamada T."/>
            <person name="Mori H."/>
            <person name="Tajima N."/>
            <person name="Moriyama T."/>
            <person name="Ikeuchi M."/>
            <person name="Watanabe M."/>
            <person name="Wada H."/>
            <person name="Kobayashi K."/>
            <person name="Saito M."/>
            <person name="Masuda T."/>
            <person name="Sasaki-Sekimoto Y."/>
            <person name="Mashiguchi K."/>
            <person name="Awai K."/>
            <person name="Shimojima M."/>
            <person name="Masuda S."/>
            <person name="Iwai M."/>
            <person name="Nobusawa T."/>
            <person name="Narise T."/>
            <person name="Kondo S."/>
            <person name="Saito H."/>
            <person name="Sato R."/>
            <person name="Murakawa M."/>
            <person name="Ihara Y."/>
            <person name="Oshima-Yamada Y."/>
            <person name="Ohtaka K."/>
            <person name="Satoh M."/>
            <person name="Sonobe K."/>
            <person name="Ishii M."/>
            <person name="Ohtani R."/>
            <person name="Kanamori-Sato M."/>
            <person name="Honoki R."/>
            <person name="Miyazaki D."/>
            <person name="Mochizuki H."/>
            <person name="Umetsu J."/>
            <person name="Higashi K."/>
            <person name="Shibata D."/>
            <person name="Kamiya Y."/>
            <person name="Sato N."/>
            <person name="Nakamura Y."/>
            <person name="Tabata S."/>
            <person name="Ida S."/>
            <person name="Kurokawa K."/>
            <person name="Ohta H."/>
        </authorList>
    </citation>
    <scope>NUCLEOTIDE SEQUENCE [LARGE SCALE GENOMIC DNA]</scope>
    <source>
        <strain evidence="2 3">NIES-2285</strain>
    </source>
</reference>
<sequence length="318" mass="33770">MSSGPGNDEPRPAYSHPLKPHENAATTSGRGHHSPSSSPSLSGLRNTIPETPPTLDLRSSEPPAGRYISPVTGHSSLPQFYVAVERPQFKLGTLKDLLEVLARRGEVAVGICCGTRDVLDALVGAIAYETRFSVQCLHSDMVESDRAKILSAFHARRQHSLNPSESPPAKPTPSESSPAGEEEKGAESVEDQEEGKQAKLSRAALNILAMTDACLPMAALGESPLLAKLMINYELPLKKEQYARRVAAVLGPTAASALPKITPSGSSPPRSFLSGAPHSSSGIVLSFVAAAEVGMLRSLEESLGFIIEEMPINILELL</sequence>
<evidence type="ECO:0000313" key="3">
    <source>
        <dbReference type="Proteomes" id="UP000054558"/>
    </source>
</evidence>
<dbReference type="Gene3D" id="3.40.50.300">
    <property type="entry name" value="P-loop containing nucleotide triphosphate hydrolases"/>
    <property type="match status" value="1"/>
</dbReference>
<feature type="region of interest" description="Disordered" evidence="1">
    <location>
        <begin position="157"/>
        <end position="196"/>
    </location>
</feature>
<proteinExistence type="predicted"/>
<keyword evidence="3" id="KW-1185">Reference proteome</keyword>
<dbReference type="OrthoDB" id="547098at2759"/>
<dbReference type="OMA" id="FRRMSTC"/>
<protein>
    <submittedName>
        <fullName evidence="2">EIF4A3, FAL1</fullName>
    </submittedName>
</protein>
<dbReference type="STRING" id="105231.A0A1Y1HYP8"/>
<dbReference type="EMBL" id="DF237056">
    <property type="protein sequence ID" value="GAQ82319.1"/>
    <property type="molecule type" value="Genomic_DNA"/>
</dbReference>
<gene>
    <name evidence="2" type="ORF">KFL_001070250</name>
</gene>
<accession>A0A1Y1HYP8</accession>
<feature type="region of interest" description="Disordered" evidence="1">
    <location>
        <begin position="1"/>
        <end position="70"/>
    </location>
</feature>
<organism evidence="2 3">
    <name type="scientific">Klebsormidium nitens</name>
    <name type="common">Green alga</name>
    <name type="synonym">Ulothrix nitens</name>
    <dbReference type="NCBI Taxonomy" id="105231"/>
    <lineage>
        <taxon>Eukaryota</taxon>
        <taxon>Viridiplantae</taxon>
        <taxon>Streptophyta</taxon>
        <taxon>Klebsormidiophyceae</taxon>
        <taxon>Klebsormidiales</taxon>
        <taxon>Klebsormidiaceae</taxon>
        <taxon>Klebsormidium</taxon>
    </lineage>
</organism>
<evidence type="ECO:0000313" key="2">
    <source>
        <dbReference type="EMBL" id="GAQ82319.1"/>
    </source>
</evidence>
<feature type="compositionally biased region" description="Low complexity" evidence="1">
    <location>
        <begin position="34"/>
        <end position="45"/>
    </location>
</feature>
<dbReference type="AlphaFoldDB" id="A0A1Y1HYP8"/>
<evidence type="ECO:0000256" key="1">
    <source>
        <dbReference type="SAM" id="MobiDB-lite"/>
    </source>
</evidence>
<name>A0A1Y1HYP8_KLENI</name>